<name>A0A8S5N7Y7_9CAUD</name>
<sequence>MRKLIQKWIKKQVIHHINRDWSHQVIETKETLFGIVVKRELRTELM</sequence>
<evidence type="ECO:0000313" key="1">
    <source>
        <dbReference type="EMBL" id="DAD90572.1"/>
    </source>
</evidence>
<protein>
    <submittedName>
        <fullName evidence="1">Uncharacterized protein</fullName>
    </submittedName>
</protein>
<organism evidence="1">
    <name type="scientific">Myoviridae sp. ctlHW5</name>
    <dbReference type="NCBI Taxonomy" id="2826691"/>
    <lineage>
        <taxon>Viruses</taxon>
        <taxon>Duplodnaviria</taxon>
        <taxon>Heunggongvirae</taxon>
        <taxon>Uroviricota</taxon>
        <taxon>Caudoviricetes</taxon>
    </lineage>
</organism>
<proteinExistence type="predicted"/>
<reference evidence="1" key="1">
    <citation type="journal article" date="2021" name="Proc. Natl. Acad. Sci. U.S.A.">
        <title>A Catalog of Tens of Thousands of Viruses from Human Metagenomes Reveals Hidden Associations with Chronic Diseases.</title>
        <authorList>
            <person name="Tisza M.J."/>
            <person name="Buck C.B."/>
        </authorList>
    </citation>
    <scope>NUCLEOTIDE SEQUENCE</scope>
    <source>
        <strain evidence="1">CtlHW5</strain>
    </source>
</reference>
<accession>A0A8S5N7Y7</accession>
<dbReference type="EMBL" id="BK015089">
    <property type="protein sequence ID" value="DAD90572.1"/>
    <property type="molecule type" value="Genomic_DNA"/>
</dbReference>